<dbReference type="InterPro" id="IPR052577">
    <property type="entry name" value="VWA7"/>
</dbReference>
<keyword evidence="3 4" id="KW-0732">Signal</keyword>
<evidence type="ECO:0000256" key="3">
    <source>
        <dbReference type="ARBA" id="ARBA00022729"/>
    </source>
</evidence>
<feature type="domain" description="Hemicentin-1-like von Willebrand factor A" evidence="5">
    <location>
        <begin position="253"/>
        <end position="305"/>
    </location>
</feature>
<dbReference type="OrthoDB" id="6132511at2759"/>
<dbReference type="AlphaFoldDB" id="A0A6J8BVI9"/>
<feature type="chain" id="PRO_5026971763" description="Hemicentin-1-like von Willebrand factor A domain-containing protein" evidence="4">
    <location>
        <begin position="21"/>
        <end position="310"/>
    </location>
</feature>
<dbReference type="PANTHER" id="PTHR14905">
    <property type="entry name" value="NG37"/>
    <property type="match status" value="1"/>
</dbReference>
<proteinExistence type="predicted"/>
<evidence type="ECO:0000256" key="2">
    <source>
        <dbReference type="ARBA" id="ARBA00022525"/>
    </source>
</evidence>
<dbReference type="PANTHER" id="PTHR14905:SF21">
    <property type="entry name" value="VWFA DOMAIN-CONTAINING PROTEIN"/>
    <property type="match status" value="1"/>
</dbReference>
<comment type="subcellular location">
    <subcellularLocation>
        <location evidence="1">Secreted</location>
    </subcellularLocation>
</comment>
<gene>
    <name evidence="6" type="ORF">MCOR_23318</name>
</gene>
<feature type="domain" description="Hemicentin-1-like von Willebrand factor A" evidence="5">
    <location>
        <begin position="203"/>
        <end position="252"/>
    </location>
</feature>
<dbReference type="InterPro" id="IPR056861">
    <property type="entry name" value="HMCN1-like_VWA"/>
</dbReference>
<accession>A0A6J8BVI9</accession>
<sequence length="310" mass="34678">MTMSNVIIWQLFLGYHLSNGFPPDALTGSEYYTKHHAEITDFAFRIAIGRFITENNMTVIDDYTDVTNIVKNFFGDAHNHVIKLRGQIEKLAQSTEPNLPLIREMIGKCIYTIQAFYSGTNWVEMNGDSVYKDFETSGDIGKGKCGFGGRDDTENGARTAKGGINKDRNKNNNFVTDIGIINELKMDKFIQIFGLVKRYQTSFGFVIDDTGSMGPIIAHVRKACIDIITNVLGTANAPSNYILVTFNDPGIEVYKDKSTIFFYTDAPAKDASENQTVIDAVNEKQIDLRLFLQDSLCVGRRKRETSGNAK</sequence>
<evidence type="ECO:0000259" key="5">
    <source>
        <dbReference type="Pfam" id="PF25106"/>
    </source>
</evidence>
<dbReference type="Pfam" id="PF25106">
    <property type="entry name" value="VWA_4"/>
    <property type="match status" value="2"/>
</dbReference>
<evidence type="ECO:0000313" key="7">
    <source>
        <dbReference type="Proteomes" id="UP000507470"/>
    </source>
</evidence>
<feature type="signal peptide" evidence="4">
    <location>
        <begin position="1"/>
        <end position="20"/>
    </location>
</feature>
<reference evidence="6 7" key="1">
    <citation type="submission" date="2020-06" db="EMBL/GenBank/DDBJ databases">
        <authorList>
            <person name="Li R."/>
            <person name="Bekaert M."/>
        </authorList>
    </citation>
    <scope>NUCLEOTIDE SEQUENCE [LARGE SCALE GENOMIC DNA]</scope>
    <source>
        <strain evidence="7">wild</strain>
    </source>
</reference>
<keyword evidence="2" id="KW-0964">Secreted</keyword>
<protein>
    <recommendedName>
        <fullName evidence="5">Hemicentin-1-like von Willebrand factor A domain-containing protein</fullName>
    </recommendedName>
</protein>
<evidence type="ECO:0000313" key="6">
    <source>
        <dbReference type="EMBL" id="CAC5388033.1"/>
    </source>
</evidence>
<organism evidence="6 7">
    <name type="scientific">Mytilus coruscus</name>
    <name type="common">Sea mussel</name>
    <dbReference type="NCBI Taxonomy" id="42192"/>
    <lineage>
        <taxon>Eukaryota</taxon>
        <taxon>Metazoa</taxon>
        <taxon>Spiralia</taxon>
        <taxon>Lophotrochozoa</taxon>
        <taxon>Mollusca</taxon>
        <taxon>Bivalvia</taxon>
        <taxon>Autobranchia</taxon>
        <taxon>Pteriomorphia</taxon>
        <taxon>Mytilida</taxon>
        <taxon>Mytiloidea</taxon>
        <taxon>Mytilidae</taxon>
        <taxon>Mytilinae</taxon>
        <taxon>Mytilus</taxon>
    </lineage>
</organism>
<name>A0A6J8BVI9_MYTCO</name>
<dbReference type="EMBL" id="CACVKT020004120">
    <property type="protein sequence ID" value="CAC5388033.1"/>
    <property type="molecule type" value="Genomic_DNA"/>
</dbReference>
<evidence type="ECO:0000256" key="4">
    <source>
        <dbReference type="SAM" id="SignalP"/>
    </source>
</evidence>
<evidence type="ECO:0000256" key="1">
    <source>
        <dbReference type="ARBA" id="ARBA00004613"/>
    </source>
</evidence>
<keyword evidence="7" id="KW-1185">Reference proteome</keyword>
<dbReference type="Proteomes" id="UP000507470">
    <property type="component" value="Unassembled WGS sequence"/>
</dbReference>